<reference evidence="1" key="1">
    <citation type="submission" date="2018-02" db="EMBL/GenBank/DDBJ databases">
        <title>Rhizophora mucronata_Transcriptome.</title>
        <authorList>
            <person name="Meera S.P."/>
            <person name="Sreeshan A."/>
            <person name="Augustine A."/>
        </authorList>
    </citation>
    <scope>NUCLEOTIDE SEQUENCE</scope>
    <source>
        <tissue evidence="1">Leaf</tissue>
    </source>
</reference>
<dbReference type="EMBL" id="GGEC01090911">
    <property type="protein sequence ID" value="MBX71395.1"/>
    <property type="molecule type" value="Transcribed_RNA"/>
</dbReference>
<evidence type="ECO:0000313" key="1">
    <source>
        <dbReference type="EMBL" id="MBX71395.1"/>
    </source>
</evidence>
<organism evidence="1">
    <name type="scientific">Rhizophora mucronata</name>
    <name type="common">Asiatic mangrove</name>
    <dbReference type="NCBI Taxonomy" id="61149"/>
    <lineage>
        <taxon>Eukaryota</taxon>
        <taxon>Viridiplantae</taxon>
        <taxon>Streptophyta</taxon>
        <taxon>Embryophyta</taxon>
        <taxon>Tracheophyta</taxon>
        <taxon>Spermatophyta</taxon>
        <taxon>Magnoliopsida</taxon>
        <taxon>eudicotyledons</taxon>
        <taxon>Gunneridae</taxon>
        <taxon>Pentapetalae</taxon>
        <taxon>rosids</taxon>
        <taxon>fabids</taxon>
        <taxon>Malpighiales</taxon>
        <taxon>Rhizophoraceae</taxon>
        <taxon>Rhizophora</taxon>
    </lineage>
</organism>
<dbReference type="AlphaFoldDB" id="A0A2P2QWR7"/>
<sequence>MGFQVSLDVIPHTISH</sequence>
<name>A0A2P2QWR7_RHIMU</name>
<protein>
    <submittedName>
        <fullName evidence="1">Uncharacterized protein</fullName>
    </submittedName>
</protein>
<proteinExistence type="predicted"/>
<accession>A0A2P2QWR7</accession>